<evidence type="ECO:0000313" key="3">
    <source>
        <dbReference type="Proteomes" id="UP001057520"/>
    </source>
</evidence>
<feature type="transmembrane region" description="Helical" evidence="1">
    <location>
        <begin position="34"/>
        <end position="56"/>
    </location>
</feature>
<dbReference type="EMBL" id="CP096040">
    <property type="protein sequence ID" value="USQ96524.1"/>
    <property type="molecule type" value="Genomic_DNA"/>
</dbReference>
<keyword evidence="1" id="KW-0812">Transmembrane</keyword>
<evidence type="ECO:0008006" key="4">
    <source>
        <dbReference type="Google" id="ProtNLM"/>
    </source>
</evidence>
<protein>
    <recommendedName>
        <fullName evidence="4">DUF4760 domain-containing protein</fullName>
    </recommendedName>
</protein>
<evidence type="ECO:0000313" key="2">
    <source>
        <dbReference type="EMBL" id="USQ96524.1"/>
    </source>
</evidence>
<keyword evidence="1" id="KW-0472">Membrane</keyword>
<proteinExistence type="predicted"/>
<keyword evidence="1" id="KW-1133">Transmembrane helix</keyword>
<gene>
    <name evidence="2" type="ORF">MZV50_02715</name>
</gene>
<dbReference type="Proteomes" id="UP001057520">
    <property type="component" value="Chromosome"/>
</dbReference>
<organism evidence="2 3">
    <name type="scientific">Caulobacter segnis</name>
    <dbReference type="NCBI Taxonomy" id="88688"/>
    <lineage>
        <taxon>Bacteria</taxon>
        <taxon>Pseudomonadati</taxon>
        <taxon>Pseudomonadota</taxon>
        <taxon>Alphaproteobacteria</taxon>
        <taxon>Caulobacterales</taxon>
        <taxon>Caulobacteraceae</taxon>
        <taxon>Caulobacter</taxon>
    </lineage>
</organism>
<name>A0ABY4ZWI8_9CAUL</name>
<keyword evidence="3" id="KW-1185">Reference proteome</keyword>
<sequence length="211" mass="23858">MKFFDRVLAVGALIYAALFLSVVAQKKGLFSSDMASWVQAFGSIAAMWVAYSLARVASRENDRRRREDQIAVTAAAIELVVEIVSVFDDARETFESSERLGQERFAVAQKAIDRFPYASVRDTVVISALRRAENAFAFFEPRYETFMSANDRNSPKARRAMDKMIGCSTEARSALQELNAFRNGLRRADLPPLWQLLGQGWDMWKRGKPTD</sequence>
<reference evidence="2 3" key="1">
    <citation type="submission" date="2022-04" db="EMBL/GenBank/DDBJ databases">
        <title>Genome sequence of soybean root-associated Caulobacter segnis RL271.</title>
        <authorList>
            <person name="Longley R."/>
            <person name="Bonito G."/>
            <person name="Trigodet F."/>
            <person name="Crosson S."/>
            <person name="Fiebig A."/>
        </authorList>
    </citation>
    <scope>NUCLEOTIDE SEQUENCE [LARGE SCALE GENOMIC DNA]</scope>
    <source>
        <strain evidence="2 3">RL271</strain>
    </source>
</reference>
<evidence type="ECO:0000256" key="1">
    <source>
        <dbReference type="SAM" id="Phobius"/>
    </source>
</evidence>
<accession>A0ABY4ZWI8</accession>